<dbReference type="Proteomes" id="UP000000663">
    <property type="component" value="Chromosome"/>
</dbReference>
<dbReference type="EMBL" id="AM114193">
    <property type="protein sequence ID" value="CAJ35993.1"/>
    <property type="molecule type" value="Genomic_DNA"/>
</dbReference>
<dbReference type="AlphaFoldDB" id="Q0W6K0"/>
<feature type="transmembrane region" description="Helical" evidence="1">
    <location>
        <begin position="207"/>
        <end position="230"/>
    </location>
</feature>
<reference evidence="3 4" key="1">
    <citation type="journal article" date="2006" name="Science">
        <title>Genome of rice cluster I archaea -- the key methane producers in the rice rhizosphere.</title>
        <authorList>
            <person name="Erkel C."/>
            <person name="Kube M."/>
            <person name="Reinhardt R."/>
            <person name="Liesack W."/>
        </authorList>
    </citation>
    <scope>NUCLEOTIDE SEQUENCE [LARGE SCALE GENOMIC DNA]</scope>
    <source>
        <strain evidence="4">DSM 22066 / NBRC 105507 / MRE50</strain>
    </source>
</reference>
<dbReference type="PANTHER" id="PTHR42204:SF1">
    <property type="entry name" value="INTEGRAL MEMBRANE PROTEIN"/>
    <property type="match status" value="1"/>
</dbReference>
<feature type="transmembrane region" description="Helical" evidence="1">
    <location>
        <begin position="375"/>
        <end position="403"/>
    </location>
</feature>
<dbReference type="STRING" id="351160.RCIX587"/>
<keyword evidence="1" id="KW-1133">Transmembrane helix</keyword>
<feature type="transmembrane region" description="Helical" evidence="1">
    <location>
        <begin position="38"/>
        <end position="59"/>
    </location>
</feature>
<dbReference type="OrthoDB" id="53365at2157"/>
<protein>
    <recommendedName>
        <fullName evidence="2">DUF112 domain-containing protein</fullName>
    </recommendedName>
</protein>
<feature type="transmembrane region" description="Helical" evidence="1">
    <location>
        <begin position="251"/>
        <end position="276"/>
    </location>
</feature>
<feature type="transmembrane region" description="Helical" evidence="1">
    <location>
        <begin position="6"/>
        <end position="26"/>
    </location>
</feature>
<dbReference type="KEGG" id="rci:RCIX587"/>
<evidence type="ECO:0000313" key="3">
    <source>
        <dbReference type="EMBL" id="CAJ35993.1"/>
    </source>
</evidence>
<proteinExistence type="predicted"/>
<dbReference type="Pfam" id="PF01970">
    <property type="entry name" value="TctA"/>
    <property type="match status" value="1"/>
</dbReference>
<feature type="transmembrane region" description="Helical" evidence="1">
    <location>
        <begin position="103"/>
        <end position="123"/>
    </location>
</feature>
<dbReference type="PANTHER" id="PTHR42204">
    <property type="entry name" value="INTEGRAL MEMBRANE PROTEIN"/>
    <property type="match status" value="1"/>
</dbReference>
<feature type="transmembrane region" description="Helical" evidence="1">
    <location>
        <begin position="331"/>
        <end position="355"/>
    </location>
</feature>
<accession>Q0W6K0</accession>
<feature type="domain" description="DUF112" evidence="2">
    <location>
        <begin position="10"/>
        <end position="416"/>
    </location>
</feature>
<keyword evidence="1" id="KW-0812">Transmembrane</keyword>
<dbReference type="GeneID" id="5144169"/>
<dbReference type="eggNOG" id="arCOG04469">
    <property type="taxonomic scope" value="Archaea"/>
</dbReference>
<keyword evidence="1" id="KW-0472">Membrane</keyword>
<gene>
    <name evidence="3" type="ORF">RCIX587</name>
</gene>
<sequence length="428" mass="44601">MLEVSIALLLLSVLAGICIGMIAGLLPGVHVNNTSAILLGLSPGMLAAGIEPLYIAITIVSSTISQSFLDIIPAVFLGAPDESTVLAVMPGHRLLLDGLGEEAVRLSAIGSGLAIVISLLLIVPLSMGFKTALPVLQANMSLILIAIAAFVILTNYQGSRYLSVSSRIRKVCWALLIFLTAGALGIASFQAEYLLSPVLSLGMPSVLLPLLSGLFGMPPLLLSLNIQSVLPAQRRSKITMSAGDILRASGAGTVAGALVSWFPAVSAGVATSIVSLFSTKEGDTDRKYLVSVSCVNTSNDIFSLVALYVIMRPRSGAVAAAQEVLGGSIGYEAFVIFLFAICIAGVIAYLLTLVAGSCAARIFSALDYRLLNWGVMVFLAIMCIVMTGIPGLAIFLIAAAVGLSAHLVNVRKTCLMGVLMVPCILYFL</sequence>
<name>Q0W6K0_METAR</name>
<evidence type="ECO:0000313" key="4">
    <source>
        <dbReference type="Proteomes" id="UP000000663"/>
    </source>
</evidence>
<organism evidence="3 4">
    <name type="scientific">Methanocella arvoryzae (strain DSM 22066 / NBRC 105507 / MRE50)</name>
    <dbReference type="NCBI Taxonomy" id="351160"/>
    <lineage>
        <taxon>Archaea</taxon>
        <taxon>Methanobacteriati</taxon>
        <taxon>Methanobacteriota</taxon>
        <taxon>Stenosarchaea group</taxon>
        <taxon>Methanomicrobia</taxon>
        <taxon>Methanocellales</taxon>
        <taxon>Methanocellaceae</taxon>
        <taxon>Methanocella</taxon>
    </lineage>
</organism>
<dbReference type="RefSeq" id="WP_012036512.1">
    <property type="nucleotide sequence ID" value="NC_009464.1"/>
</dbReference>
<evidence type="ECO:0000256" key="1">
    <source>
        <dbReference type="SAM" id="Phobius"/>
    </source>
</evidence>
<feature type="transmembrane region" description="Helical" evidence="1">
    <location>
        <begin position="168"/>
        <end position="187"/>
    </location>
</feature>
<keyword evidence="4" id="KW-1185">Reference proteome</keyword>
<evidence type="ECO:0000259" key="2">
    <source>
        <dbReference type="Pfam" id="PF01970"/>
    </source>
</evidence>
<dbReference type="InterPro" id="IPR002823">
    <property type="entry name" value="DUF112_TM"/>
</dbReference>
<feature type="transmembrane region" description="Helical" evidence="1">
    <location>
        <begin position="135"/>
        <end position="156"/>
    </location>
</feature>